<protein>
    <recommendedName>
        <fullName evidence="4">Transporter</fullName>
    </recommendedName>
</protein>
<evidence type="ECO:0000256" key="1">
    <source>
        <dbReference type="SAM" id="SignalP"/>
    </source>
</evidence>
<accession>A0A437MWV5</accession>
<feature type="chain" id="PRO_5019081468" description="Transporter" evidence="1">
    <location>
        <begin position="20"/>
        <end position="230"/>
    </location>
</feature>
<dbReference type="OrthoDB" id="8526647at2"/>
<evidence type="ECO:0000313" key="3">
    <source>
        <dbReference type="Proteomes" id="UP000282837"/>
    </source>
</evidence>
<comment type="caution">
    <text evidence="2">The sequence shown here is derived from an EMBL/GenBank/DDBJ whole genome shotgun (WGS) entry which is preliminary data.</text>
</comment>
<reference evidence="2 3" key="1">
    <citation type="submission" date="2019-01" db="EMBL/GenBank/DDBJ databases">
        <authorList>
            <person name="Chen W.-M."/>
        </authorList>
    </citation>
    <scope>NUCLEOTIDE SEQUENCE [LARGE SCALE GENOMIC DNA]</scope>
    <source>
        <strain evidence="2 3">FSY-9</strain>
    </source>
</reference>
<dbReference type="RefSeq" id="WP_127712094.1">
    <property type="nucleotide sequence ID" value="NZ_SACO01000029.1"/>
</dbReference>
<dbReference type="AlphaFoldDB" id="A0A437MWV5"/>
<keyword evidence="3" id="KW-1185">Reference proteome</keyword>
<proteinExistence type="predicted"/>
<name>A0A437MWV5_9SPHN</name>
<evidence type="ECO:0008006" key="4">
    <source>
        <dbReference type="Google" id="ProtNLM"/>
    </source>
</evidence>
<dbReference type="Proteomes" id="UP000282837">
    <property type="component" value="Unassembled WGS sequence"/>
</dbReference>
<keyword evidence="1" id="KW-0732">Signal</keyword>
<sequence length="230" mass="25119">MRPALFILLFALSASSLEAARPLVTDDARLTTVQSCQLETWVRSYNSRREAWALPACNPTGNFEITAGVGQVVGGEMQASTDLMVQAKTLFRPLQTNSWGIGLAAGLMHHADVSAGPNGFGNLYAYIPVSASFYDDKFTVHANVGWIKSRGDNHAISWGVGTETRISQRLILVAETYGDPRYAPYAQMGMRYFIVPDRVQVDATVGQQINQGGSGRWFSLGLRLTPGKLF</sequence>
<feature type="signal peptide" evidence="1">
    <location>
        <begin position="1"/>
        <end position="19"/>
    </location>
</feature>
<evidence type="ECO:0000313" key="2">
    <source>
        <dbReference type="EMBL" id="RVU02154.1"/>
    </source>
</evidence>
<organism evidence="2 3">
    <name type="scientific">Novosphingobium umbonatum</name>
    <dbReference type="NCBI Taxonomy" id="1908524"/>
    <lineage>
        <taxon>Bacteria</taxon>
        <taxon>Pseudomonadati</taxon>
        <taxon>Pseudomonadota</taxon>
        <taxon>Alphaproteobacteria</taxon>
        <taxon>Sphingomonadales</taxon>
        <taxon>Sphingomonadaceae</taxon>
        <taxon>Novosphingobium</taxon>
    </lineage>
</organism>
<dbReference type="EMBL" id="SACO01000029">
    <property type="protein sequence ID" value="RVU02154.1"/>
    <property type="molecule type" value="Genomic_DNA"/>
</dbReference>
<gene>
    <name evidence="2" type="ORF">EOE18_17990</name>
</gene>
<dbReference type="SUPFAM" id="SSF56935">
    <property type="entry name" value="Porins"/>
    <property type="match status" value="1"/>
</dbReference>